<evidence type="ECO:0000313" key="5">
    <source>
        <dbReference type="Proteomes" id="UP000355283"/>
    </source>
</evidence>
<evidence type="ECO:0000256" key="1">
    <source>
        <dbReference type="ARBA" id="ARBA00022993"/>
    </source>
</evidence>
<sequence length="222" mass="24324">MSAARHRSQRRPRVLLAATGSVATVKIPELALRLSLVAGAEVKVALTKAARHFWECAKVYNPAAWASFQELGGRVEVLEDKNEWDAWNAMGDPVLHIQLRDWADLLLIAPLSANTLGKLAHGLCDNLVTSIVRAWDVKRKPVLLAPAMNTHMWEHPFTAQQLRMLQTDLHYAVIPPVSKLLACGDRGQGGLAAIEDLVRAVQDQLQAYLGRDASGDGREGST</sequence>
<evidence type="ECO:0000256" key="2">
    <source>
        <dbReference type="ARBA" id="ARBA00038350"/>
    </source>
</evidence>
<keyword evidence="5" id="KW-1185">Reference proteome</keyword>
<dbReference type="OrthoDB" id="1532798at2759"/>
<dbReference type="Pfam" id="PF02441">
    <property type="entry name" value="Flavoprotein"/>
    <property type="match status" value="1"/>
</dbReference>
<organism evidence="4 5">
    <name type="scientific">Nannochloropsis salina CCMP1776</name>
    <dbReference type="NCBI Taxonomy" id="1027361"/>
    <lineage>
        <taxon>Eukaryota</taxon>
        <taxon>Sar</taxon>
        <taxon>Stramenopiles</taxon>
        <taxon>Ochrophyta</taxon>
        <taxon>Eustigmatophyceae</taxon>
        <taxon>Eustigmatales</taxon>
        <taxon>Monodopsidaceae</taxon>
        <taxon>Microchloropsis</taxon>
        <taxon>Microchloropsis salina</taxon>
    </lineage>
</organism>
<dbReference type="PANTHER" id="PTHR14359">
    <property type="entry name" value="HOMO-OLIGOMERIC FLAVIN CONTAINING CYS DECARBOXYLASE FAMILY"/>
    <property type="match status" value="1"/>
</dbReference>
<comment type="similarity">
    <text evidence="2">Belongs to the HFCD (homooligomeric flavin containing Cys decarboxylase) superfamily.</text>
</comment>
<dbReference type="GO" id="GO:0004633">
    <property type="term" value="F:phosphopantothenoylcysteine decarboxylase activity"/>
    <property type="evidence" value="ECO:0007669"/>
    <property type="project" value="TreeGrafter"/>
</dbReference>
<dbReference type="GO" id="GO:0015937">
    <property type="term" value="P:coenzyme A biosynthetic process"/>
    <property type="evidence" value="ECO:0007669"/>
    <property type="project" value="UniProtKB-KW"/>
</dbReference>
<dbReference type="AlphaFoldDB" id="A0A4D9D302"/>
<dbReference type="SUPFAM" id="SSF52507">
    <property type="entry name" value="Homo-oligomeric flavin-containing Cys decarboxylases, HFCD"/>
    <property type="match status" value="1"/>
</dbReference>
<protein>
    <recommendedName>
        <fullName evidence="3">Flavoprotein domain-containing protein</fullName>
    </recommendedName>
</protein>
<dbReference type="PANTHER" id="PTHR14359:SF6">
    <property type="entry name" value="PHOSPHOPANTOTHENOYLCYSTEINE DECARBOXYLASE"/>
    <property type="match status" value="1"/>
</dbReference>
<keyword evidence="1" id="KW-0173">Coenzyme A biosynthesis</keyword>
<dbReference type="GO" id="GO:0010181">
    <property type="term" value="F:FMN binding"/>
    <property type="evidence" value="ECO:0007669"/>
    <property type="project" value="TreeGrafter"/>
</dbReference>
<evidence type="ECO:0000313" key="4">
    <source>
        <dbReference type="EMBL" id="TFJ85912.1"/>
    </source>
</evidence>
<accession>A0A4D9D302</accession>
<feature type="domain" description="Flavoprotein" evidence="3">
    <location>
        <begin position="13"/>
        <end position="205"/>
    </location>
</feature>
<dbReference type="EMBL" id="SDOX01000010">
    <property type="protein sequence ID" value="TFJ85912.1"/>
    <property type="molecule type" value="Genomic_DNA"/>
</dbReference>
<reference evidence="4 5" key="1">
    <citation type="submission" date="2019-01" db="EMBL/GenBank/DDBJ databases">
        <title>Nuclear Genome Assembly of the Microalgal Biofuel strain Nannochloropsis salina CCMP1776.</title>
        <authorList>
            <person name="Hovde B."/>
        </authorList>
    </citation>
    <scope>NUCLEOTIDE SEQUENCE [LARGE SCALE GENOMIC DNA]</scope>
    <source>
        <strain evidence="4 5">CCMP1776</strain>
    </source>
</reference>
<dbReference type="Proteomes" id="UP000355283">
    <property type="component" value="Unassembled WGS sequence"/>
</dbReference>
<dbReference type="InterPro" id="IPR003382">
    <property type="entry name" value="Flavoprotein"/>
</dbReference>
<dbReference type="Gene3D" id="3.40.50.1950">
    <property type="entry name" value="Flavin prenyltransferase-like"/>
    <property type="match status" value="1"/>
</dbReference>
<dbReference type="GO" id="GO:0071513">
    <property type="term" value="C:phosphopantothenoylcysteine decarboxylase complex"/>
    <property type="evidence" value="ECO:0007669"/>
    <property type="project" value="TreeGrafter"/>
</dbReference>
<gene>
    <name evidence="4" type="ORF">NSK_002732</name>
</gene>
<name>A0A4D9D302_9STRA</name>
<proteinExistence type="inferred from homology"/>
<dbReference type="InterPro" id="IPR036551">
    <property type="entry name" value="Flavin_trans-like"/>
</dbReference>
<evidence type="ECO:0000259" key="3">
    <source>
        <dbReference type="Pfam" id="PF02441"/>
    </source>
</evidence>
<comment type="caution">
    <text evidence="4">The sequence shown here is derived from an EMBL/GenBank/DDBJ whole genome shotgun (WGS) entry which is preliminary data.</text>
</comment>